<dbReference type="AlphaFoldDB" id="F2DGX5"/>
<reference evidence="2" key="1">
    <citation type="journal article" date="2011" name="Plant Physiol.">
        <title>Comprehensive sequence analysis of 24,783 barley full-length cDNAs derived from 12 clone libraries.</title>
        <authorList>
            <person name="Matsumoto T."/>
            <person name="Tanaka T."/>
            <person name="Sakai H."/>
            <person name="Amano N."/>
            <person name="Kanamori H."/>
            <person name="Kurita K."/>
            <person name="Kikuta A."/>
            <person name="Kamiya K."/>
            <person name="Yamamoto M."/>
            <person name="Ikawa H."/>
            <person name="Fujii N."/>
            <person name="Hori K."/>
            <person name="Itoh T."/>
            <person name="Sato K."/>
        </authorList>
    </citation>
    <scope>NUCLEOTIDE SEQUENCE</scope>
</reference>
<name>F2DGX5_HORVV</name>
<evidence type="ECO:0000256" key="1">
    <source>
        <dbReference type="SAM" id="MobiDB-lite"/>
    </source>
</evidence>
<accession>F2DGX5</accession>
<organism evidence="2">
    <name type="scientific">Hordeum vulgare subsp. vulgare</name>
    <name type="common">Domesticated barley</name>
    <dbReference type="NCBI Taxonomy" id="112509"/>
    <lineage>
        <taxon>Eukaryota</taxon>
        <taxon>Viridiplantae</taxon>
        <taxon>Streptophyta</taxon>
        <taxon>Embryophyta</taxon>
        <taxon>Tracheophyta</taxon>
        <taxon>Spermatophyta</taxon>
        <taxon>Magnoliopsida</taxon>
        <taxon>Liliopsida</taxon>
        <taxon>Poales</taxon>
        <taxon>Poaceae</taxon>
        <taxon>BOP clade</taxon>
        <taxon>Pooideae</taxon>
        <taxon>Triticodae</taxon>
        <taxon>Triticeae</taxon>
        <taxon>Hordeinae</taxon>
        <taxon>Hordeum</taxon>
    </lineage>
</organism>
<dbReference type="EMBL" id="AK363142">
    <property type="protein sequence ID" value="BAJ94346.1"/>
    <property type="molecule type" value="mRNA"/>
</dbReference>
<dbReference type="HOGENOM" id="CLU_2761392_0_0_1"/>
<evidence type="ECO:0000313" key="2">
    <source>
        <dbReference type="EMBL" id="BAJ94346.1"/>
    </source>
</evidence>
<feature type="compositionally biased region" description="Acidic residues" evidence="1">
    <location>
        <begin position="35"/>
        <end position="44"/>
    </location>
</feature>
<protein>
    <submittedName>
        <fullName evidence="2">Predicted protein</fullName>
    </submittedName>
</protein>
<proteinExistence type="evidence at transcript level"/>
<sequence length="70" mass="7626">MPLYQHHLKSESPDLNLDLNISHCSWSGGRHGAGEEEADGEAAEGPEGAEGQALHHPPLRRHASLLERLI</sequence>
<feature type="region of interest" description="Disordered" evidence="1">
    <location>
        <begin position="26"/>
        <end position="60"/>
    </location>
</feature>